<comment type="catalytic activity">
    <reaction evidence="8 9">
        <text>a 6-O-methyl-2'-deoxyguanosine in DNA + L-cysteinyl-[protein] = S-methyl-L-cysteinyl-[protein] + a 2'-deoxyguanosine in DNA</text>
        <dbReference type="Rhea" id="RHEA:24000"/>
        <dbReference type="Rhea" id="RHEA-COMP:10131"/>
        <dbReference type="Rhea" id="RHEA-COMP:10132"/>
        <dbReference type="Rhea" id="RHEA-COMP:11367"/>
        <dbReference type="Rhea" id="RHEA-COMP:11368"/>
        <dbReference type="ChEBI" id="CHEBI:29950"/>
        <dbReference type="ChEBI" id="CHEBI:82612"/>
        <dbReference type="ChEBI" id="CHEBI:85445"/>
        <dbReference type="ChEBI" id="CHEBI:85448"/>
        <dbReference type="EC" id="2.1.1.63"/>
    </reaction>
</comment>
<name>A0A0L8AHA6_9BACT</name>
<dbReference type="OrthoDB" id="9802228at2"/>
<evidence type="ECO:0000256" key="6">
    <source>
        <dbReference type="ARBA" id="ARBA00022763"/>
    </source>
</evidence>
<dbReference type="GO" id="GO:0005737">
    <property type="term" value="C:cytoplasm"/>
    <property type="evidence" value="ECO:0007669"/>
    <property type="project" value="UniProtKB-SubCell"/>
</dbReference>
<protein>
    <recommendedName>
        <fullName evidence="9">Methylated-DNA--protein-cysteine methyltransferase</fullName>
        <ecNumber evidence="9">2.1.1.63</ecNumber>
    </recommendedName>
    <alternativeName>
        <fullName evidence="9">6-O-methylguanine-DNA methyltransferase</fullName>
        <shortName evidence="9">MGMT</shortName>
    </alternativeName>
    <alternativeName>
        <fullName evidence="9">O-6-methylguanine-DNA-alkyltransferase</fullName>
    </alternativeName>
</protein>
<dbReference type="AlphaFoldDB" id="A0A0L8AHA6"/>
<comment type="similarity">
    <text evidence="2 9">Belongs to the MGMT family.</text>
</comment>
<feature type="active site" description="Nucleophile; methyl group acceptor" evidence="9">
    <location>
        <position position="117"/>
    </location>
</feature>
<dbReference type="InterPro" id="IPR036217">
    <property type="entry name" value="MethylDNA_cys_MeTrfase_DNAb"/>
</dbReference>
<comment type="subcellular location">
    <subcellularLocation>
        <location evidence="9">Cytoplasm</location>
    </subcellularLocation>
</comment>
<dbReference type="SUPFAM" id="SSF53155">
    <property type="entry name" value="Methylated DNA-protein cysteine methyltransferase domain"/>
    <property type="match status" value="1"/>
</dbReference>
<comment type="caution">
    <text evidence="12">The sequence shown here is derived from an EMBL/GenBank/DDBJ whole genome shotgun (WGS) entry which is preliminary data.</text>
</comment>
<evidence type="ECO:0000256" key="2">
    <source>
        <dbReference type="ARBA" id="ARBA00008711"/>
    </source>
</evidence>
<feature type="domain" description="Methylated-DNA-[protein]-cysteine S-methyltransferase DNA binding" evidence="10">
    <location>
        <begin position="66"/>
        <end position="145"/>
    </location>
</feature>
<gene>
    <name evidence="12" type="ORF">OB69_16400</name>
</gene>
<evidence type="ECO:0000256" key="7">
    <source>
        <dbReference type="ARBA" id="ARBA00023204"/>
    </source>
</evidence>
<dbReference type="InterPro" id="IPR023546">
    <property type="entry name" value="MGMT"/>
</dbReference>
<dbReference type="InterPro" id="IPR014048">
    <property type="entry name" value="MethylDNA_cys_MeTrfase_DNA-bd"/>
</dbReference>
<evidence type="ECO:0000256" key="8">
    <source>
        <dbReference type="ARBA" id="ARBA00049348"/>
    </source>
</evidence>
<dbReference type="Pfam" id="PF02870">
    <property type="entry name" value="Methyltransf_1N"/>
    <property type="match status" value="1"/>
</dbReference>
<dbReference type="FunFam" id="1.10.10.10:FF:000214">
    <property type="entry name" value="Methylated-DNA--protein-cysteine methyltransferase"/>
    <property type="match status" value="1"/>
</dbReference>
<dbReference type="GO" id="GO:0032259">
    <property type="term" value="P:methylation"/>
    <property type="evidence" value="ECO:0007669"/>
    <property type="project" value="UniProtKB-KW"/>
</dbReference>
<dbReference type="InterPro" id="IPR036388">
    <property type="entry name" value="WH-like_DNA-bd_sf"/>
</dbReference>
<dbReference type="EMBL" id="JSVA01000020">
    <property type="protein sequence ID" value="KOF01622.1"/>
    <property type="molecule type" value="Genomic_DNA"/>
</dbReference>
<evidence type="ECO:0000256" key="5">
    <source>
        <dbReference type="ARBA" id="ARBA00022679"/>
    </source>
</evidence>
<keyword evidence="5 9" id="KW-0808">Transferase</keyword>
<keyword evidence="13" id="KW-1185">Reference proteome</keyword>
<accession>A0A0L8AHA6</accession>
<reference evidence="13" key="1">
    <citation type="submission" date="2014-11" db="EMBL/GenBank/DDBJ databases">
        <title>Genome sequencing of Roseivirga sp. D-25.</title>
        <authorList>
            <person name="Selvaratnam C."/>
            <person name="Thevarajoo S."/>
            <person name="Goh K.M."/>
            <person name="Eee R."/>
            <person name="Chan K.-G."/>
            <person name="Chong C.S."/>
        </authorList>
    </citation>
    <scope>NUCLEOTIDE SEQUENCE [LARGE SCALE GENOMIC DNA]</scope>
    <source>
        <strain evidence="13">D-25</strain>
    </source>
</reference>
<dbReference type="GO" id="GO:0003908">
    <property type="term" value="F:methylated-DNA-[protein]-cysteine S-methyltransferase activity"/>
    <property type="evidence" value="ECO:0007669"/>
    <property type="project" value="UniProtKB-UniRule"/>
</dbReference>
<evidence type="ECO:0000256" key="1">
    <source>
        <dbReference type="ARBA" id="ARBA00001286"/>
    </source>
</evidence>
<evidence type="ECO:0000313" key="12">
    <source>
        <dbReference type="EMBL" id="KOF01622.1"/>
    </source>
</evidence>
<evidence type="ECO:0000256" key="9">
    <source>
        <dbReference type="HAMAP-Rule" id="MF_00772"/>
    </source>
</evidence>
<dbReference type="HAMAP" id="MF_00772">
    <property type="entry name" value="OGT"/>
    <property type="match status" value="1"/>
</dbReference>
<dbReference type="PANTHER" id="PTHR10815">
    <property type="entry name" value="METHYLATED-DNA--PROTEIN-CYSTEINE METHYLTRANSFERASE"/>
    <property type="match status" value="1"/>
</dbReference>
<keyword evidence="3 9" id="KW-0963">Cytoplasm</keyword>
<evidence type="ECO:0000313" key="13">
    <source>
        <dbReference type="Proteomes" id="UP000036908"/>
    </source>
</evidence>
<dbReference type="GO" id="GO:0006307">
    <property type="term" value="P:DNA alkylation repair"/>
    <property type="evidence" value="ECO:0007669"/>
    <property type="project" value="UniProtKB-UniRule"/>
</dbReference>
<evidence type="ECO:0000256" key="3">
    <source>
        <dbReference type="ARBA" id="ARBA00022490"/>
    </source>
</evidence>
<dbReference type="Proteomes" id="UP000036908">
    <property type="component" value="Unassembled WGS sequence"/>
</dbReference>
<dbReference type="PATRIC" id="fig|1566026.4.peg.1712"/>
<comment type="catalytic activity">
    <reaction evidence="1 9">
        <text>a 4-O-methyl-thymidine in DNA + L-cysteinyl-[protein] = a thymidine in DNA + S-methyl-L-cysteinyl-[protein]</text>
        <dbReference type="Rhea" id="RHEA:53428"/>
        <dbReference type="Rhea" id="RHEA-COMP:10131"/>
        <dbReference type="Rhea" id="RHEA-COMP:10132"/>
        <dbReference type="Rhea" id="RHEA-COMP:13555"/>
        <dbReference type="Rhea" id="RHEA-COMP:13556"/>
        <dbReference type="ChEBI" id="CHEBI:29950"/>
        <dbReference type="ChEBI" id="CHEBI:82612"/>
        <dbReference type="ChEBI" id="CHEBI:137386"/>
        <dbReference type="ChEBI" id="CHEBI:137387"/>
        <dbReference type="EC" id="2.1.1.63"/>
    </reaction>
</comment>
<keyword evidence="4 9" id="KW-0489">Methyltransferase</keyword>
<comment type="miscellaneous">
    <text evidence="9">This enzyme catalyzes only one turnover and therefore is not strictly catalytic. According to one definition, an enzyme is a biocatalyst that acts repeatedly and over many reaction cycles.</text>
</comment>
<dbReference type="SUPFAM" id="SSF46767">
    <property type="entry name" value="Methylated DNA-protein cysteine methyltransferase, C-terminal domain"/>
    <property type="match status" value="1"/>
</dbReference>
<sequence length="156" mass="17047">MDSPLGAIKIVGDANAIKMVVFVDEIGEENEGIIPLVVRKCKKQLHEYFVGQRKQFNIPVAPEGTDFQQQVWQNLQDIPFGVTSTYAKQAIKLGDIKKIRAVGTANGKNPIAIIIPCHRVIGSDGSLTGYAGGLDKKAWLLKHEKSMPGMAQTSLF</sequence>
<feature type="domain" description="Methylguanine DNA methyltransferase ribonuclease-like" evidence="11">
    <location>
        <begin position="1"/>
        <end position="61"/>
    </location>
</feature>
<evidence type="ECO:0000259" key="10">
    <source>
        <dbReference type="Pfam" id="PF01035"/>
    </source>
</evidence>
<dbReference type="CDD" id="cd06445">
    <property type="entry name" value="ATase"/>
    <property type="match status" value="1"/>
</dbReference>
<evidence type="ECO:0000259" key="11">
    <source>
        <dbReference type="Pfam" id="PF02870"/>
    </source>
</evidence>
<dbReference type="Gene3D" id="1.10.10.10">
    <property type="entry name" value="Winged helix-like DNA-binding domain superfamily/Winged helix DNA-binding domain"/>
    <property type="match status" value="1"/>
</dbReference>
<dbReference type="InterPro" id="IPR008332">
    <property type="entry name" value="MethylG_MeTrfase_N"/>
</dbReference>
<keyword evidence="7 9" id="KW-0234">DNA repair</keyword>
<dbReference type="Gene3D" id="3.30.160.70">
    <property type="entry name" value="Methylated DNA-protein cysteine methyltransferase domain"/>
    <property type="match status" value="1"/>
</dbReference>
<dbReference type="PANTHER" id="PTHR10815:SF13">
    <property type="entry name" value="METHYLATED-DNA--PROTEIN-CYSTEINE METHYLTRANSFERASE"/>
    <property type="match status" value="1"/>
</dbReference>
<comment type="function">
    <text evidence="9">Involved in the cellular defense against the biological effects of O6-methylguanine (O6-MeG) and O4-methylthymine (O4-MeT) in DNA. Repairs the methylated nucleobase in DNA by stoichiometrically transferring the methyl group to a cysteine residue in the enzyme. This is a suicide reaction: the enzyme is irreversibly inactivated.</text>
</comment>
<dbReference type="InterPro" id="IPR001497">
    <property type="entry name" value="MethylDNA_cys_MeTrfase_AS"/>
</dbReference>
<proteinExistence type="inferred from homology"/>
<evidence type="ECO:0000256" key="4">
    <source>
        <dbReference type="ARBA" id="ARBA00022603"/>
    </source>
</evidence>
<keyword evidence="6 9" id="KW-0227">DNA damage</keyword>
<dbReference type="Pfam" id="PF01035">
    <property type="entry name" value="DNA_binding_1"/>
    <property type="match status" value="1"/>
</dbReference>
<dbReference type="InterPro" id="IPR036631">
    <property type="entry name" value="MGMT_N_sf"/>
</dbReference>
<organism evidence="12 13">
    <name type="scientific">Roseivirga seohaensis subsp. aquiponti</name>
    <dbReference type="NCBI Taxonomy" id="1566026"/>
    <lineage>
        <taxon>Bacteria</taxon>
        <taxon>Pseudomonadati</taxon>
        <taxon>Bacteroidota</taxon>
        <taxon>Cytophagia</taxon>
        <taxon>Cytophagales</taxon>
        <taxon>Roseivirgaceae</taxon>
        <taxon>Roseivirga</taxon>
    </lineage>
</organism>
<dbReference type="NCBIfam" id="TIGR00589">
    <property type="entry name" value="ogt"/>
    <property type="match status" value="1"/>
</dbReference>
<dbReference type="PROSITE" id="PS00374">
    <property type="entry name" value="MGMT"/>
    <property type="match status" value="1"/>
</dbReference>
<dbReference type="EC" id="2.1.1.63" evidence="9"/>